<dbReference type="EMBL" id="FPHN01000036">
    <property type="protein sequence ID" value="SFV54491.1"/>
    <property type="molecule type" value="Genomic_DNA"/>
</dbReference>
<evidence type="ECO:0000313" key="1">
    <source>
        <dbReference type="EMBL" id="SFV54491.1"/>
    </source>
</evidence>
<organism evidence="1">
    <name type="scientific">hydrothermal vent metagenome</name>
    <dbReference type="NCBI Taxonomy" id="652676"/>
    <lineage>
        <taxon>unclassified sequences</taxon>
        <taxon>metagenomes</taxon>
        <taxon>ecological metagenomes</taxon>
    </lineage>
</organism>
<dbReference type="AlphaFoldDB" id="A0A1W1BM10"/>
<gene>
    <name evidence="1" type="ORF">MNB_SV-14-120</name>
</gene>
<accession>A0A1W1BM10</accession>
<sequence>MTEVQAVNFLLHLTQSGFKYKTDGEQFGRERSLFLEESLNFPANDCEDRSIFFGKLVKELLGLRVVGLNYPNHLATAVEFKSHVKGDSVTYDNRRYIICDPTYIGADIGHAQPNFKGFRDIKFIPINY</sequence>
<protein>
    <submittedName>
        <fullName evidence="1">Uncharacterized protein</fullName>
    </submittedName>
</protein>
<proteinExistence type="predicted"/>
<name>A0A1W1BM10_9ZZZZ</name>
<reference evidence="1" key="1">
    <citation type="submission" date="2016-10" db="EMBL/GenBank/DDBJ databases">
        <authorList>
            <person name="de Groot N.N."/>
        </authorList>
    </citation>
    <scope>NUCLEOTIDE SEQUENCE</scope>
</reference>